<evidence type="ECO:0000313" key="3">
    <source>
        <dbReference type="Proteomes" id="UP000006789"/>
    </source>
</evidence>
<accession>A0AAV3HCE3</accession>
<proteinExistence type="predicted"/>
<name>A0AAV3HCE3_ECOLX</name>
<comment type="caution">
    <text evidence="2">The sequence shown here is derived from an EMBL/GenBank/DDBJ whole genome shotgun (WGS) entry which is preliminary data.</text>
</comment>
<dbReference type="Proteomes" id="UP000006789">
    <property type="component" value="Unassembled WGS sequence"/>
</dbReference>
<keyword evidence="1" id="KW-0812">Transmembrane</keyword>
<evidence type="ECO:0000313" key="2">
    <source>
        <dbReference type="EMBL" id="EKJ49400.1"/>
    </source>
</evidence>
<feature type="transmembrane region" description="Helical" evidence="1">
    <location>
        <begin position="12"/>
        <end position="32"/>
    </location>
</feature>
<dbReference type="AlphaFoldDB" id="A0AAV3HCE3"/>
<protein>
    <submittedName>
        <fullName evidence="2">Uncharacterized protein</fullName>
    </submittedName>
</protein>
<sequence>MKLLHKTIQTVWIYLLAIKMDLFFFLPGGGMFSQLLNE</sequence>
<evidence type="ECO:0000256" key="1">
    <source>
        <dbReference type="SAM" id="Phobius"/>
    </source>
</evidence>
<keyword evidence="1" id="KW-0472">Membrane</keyword>
<keyword evidence="1" id="KW-1133">Transmembrane helix</keyword>
<reference evidence="2 3" key="1">
    <citation type="submission" date="2012-06" db="EMBL/GenBank/DDBJ databases">
        <title>Genomic anatomy of Escherichia coli O157:H7 outbreaks.</title>
        <authorList>
            <person name="Eppinger M."/>
            <person name="Daugherty S."/>
            <person name="Agrawal S."/>
            <person name="Galens K."/>
            <person name="Tallon L."/>
            <person name="Shefchek K."/>
            <person name="Parankush S."/>
            <person name="Cebula T.A."/>
            <person name="Feng P."/>
            <person name="Soderlund R."/>
            <person name="Mammel M.K."/>
            <person name="DebRoy C."/>
            <person name="Dudley E.G."/>
            <person name="Tarr P.I."/>
            <person name="Fraser-Liggett C."/>
            <person name="Ravel J."/>
        </authorList>
    </citation>
    <scope>NUCLEOTIDE SEQUENCE [LARGE SCALE GENOMIC DNA]</scope>
    <source>
        <strain evidence="2 3">EC1870</strain>
    </source>
</reference>
<dbReference type="EMBL" id="AMVG01000133">
    <property type="protein sequence ID" value="EKJ49400.1"/>
    <property type="molecule type" value="Genomic_DNA"/>
</dbReference>
<gene>
    <name evidence="2" type="ORF">ECEC1870_1090</name>
</gene>
<organism evidence="2 3">
    <name type="scientific">Escherichia coli EC1870</name>
    <dbReference type="NCBI Taxonomy" id="1005554"/>
    <lineage>
        <taxon>Bacteria</taxon>
        <taxon>Pseudomonadati</taxon>
        <taxon>Pseudomonadota</taxon>
        <taxon>Gammaproteobacteria</taxon>
        <taxon>Enterobacterales</taxon>
        <taxon>Enterobacteriaceae</taxon>
        <taxon>Escherichia</taxon>
    </lineage>
</organism>